<dbReference type="GO" id="GO:0016020">
    <property type="term" value="C:membrane"/>
    <property type="evidence" value="ECO:0007669"/>
    <property type="project" value="InterPro"/>
</dbReference>
<dbReference type="STRING" id="1860102.ACCAA_130065"/>
<evidence type="ECO:0000259" key="15">
    <source>
        <dbReference type="PROSITE" id="PS50857"/>
    </source>
</evidence>
<dbReference type="InterPro" id="IPR006311">
    <property type="entry name" value="TAT_signal"/>
</dbReference>
<dbReference type="UniPathway" id="UPA00652">
    <property type="reaction ID" value="UER00709"/>
</dbReference>
<dbReference type="EC" id="1.7.2.4" evidence="8"/>
<dbReference type="EMBL" id="FLQX01000035">
    <property type="protein sequence ID" value="SBT04095.1"/>
    <property type="molecule type" value="Genomic_DNA"/>
</dbReference>
<gene>
    <name evidence="16" type="primary">soxH</name>
    <name evidence="16" type="ORF">ACCAA_130065</name>
</gene>
<comment type="cofactor">
    <cofactor evidence="1">
        <name>Ca(2+)</name>
        <dbReference type="ChEBI" id="CHEBI:29108"/>
    </cofactor>
</comment>
<evidence type="ECO:0000256" key="3">
    <source>
        <dbReference type="ARBA" id="ARBA00004196"/>
    </source>
</evidence>
<protein>
    <recommendedName>
        <fullName evidence="9">Nitrous-oxide reductase</fullName>
        <ecNumber evidence="8">1.7.2.4</ecNumber>
    </recommendedName>
    <alternativeName>
        <fullName evidence="12">N(2)OR</fullName>
    </alternativeName>
    <alternativeName>
        <fullName evidence="13">N2O reductase</fullName>
    </alternativeName>
</protein>
<evidence type="ECO:0000256" key="11">
    <source>
        <dbReference type="ARBA" id="ARBA00023008"/>
    </source>
</evidence>
<comment type="pathway">
    <text evidence="4">Nitrogen metabolism; nitrate reduction (denitrification); dinitrogen from nitrate: step 4/4.</text>
</comment>
<evidence type="ECO:0000256" key="2">
    <source>
        <dbReference type="ARBA" id="ARBA00003034"/>
    </source>
</evidence>
<comment type="subcellular location">
    <subcellularLocation>
        <location evidence="3">Cell envelope</location>
    </subcellularLocation>
</comment>
<dbReference type="PANTHER" id="PTHR42838:SF2">
    <property type="entry name" value="NITROUS-OXIDE REDUCTASE"/>
    <property type="match status" value="1"/>
</dbReference>
<evidence type="ECO:0000256" key="6">
    <source>
        <dbReference type="ARBA" id="ARBA00010372"/>
    </source>
</evidence>
<dbReference type="GO" id="GO:0004129">
    <property type="term" value="F:cytochrome-c oxidase activity"/>
    <property type="evidence" value="ECO:0007669"/>
    <property type="project" value="InterPro"/>
</dbReference>
<evidence type="ECO:0000256" key="5">
    <source>
        <dbReference type="ARBA" id="ARBA00006790"/>
    </source>
</evidence>
<reference evidence="16 17" key="1">
    <citation type="submission" date="2016-06" db="EMBL/GenBank/DDBJ databases">
        <authorList>
            <person name="Kjaerup R.B."/>
            <person name="Dalgaard T.S."/>
            <person name="Juul-Madsen H.R."/>
        </authorList>
    </citation>
    <scope>NUCLEOTIDE SEQUENCE [LARGE SCALE GENOMIC DNA]</scope>
    <source>
        <strain evidence="16">3</strain>
    </source>
</reference>
<name>A0A1A8XFZ7_9PROT</name>
<dbReference type="Gene3D" id="2.60.40.420">
    <property type="entry name" value="Cupredoxins - blue copper proteins"/>
    <property type="match status" value="1"/>
</dbReference>
<keyword evidence="17" id="KW-1185">Reference proteome</keyword>
<dbReference type="GO" id="GO:0019333">
    <property type="term" value="P:denitrification pathway"/>
    <property type="evidence" value="ECO:0007669"/>
    <property type="project" value="UniProtKB-UniPathway"/>
</dbReference>
<evidence type="ECO:0000256" key="7">
    <source>
        <dbReference type="ARBA" id="ARBA00011738"/>
    </source>
</evidence>
<comment type="similarity">
    <text evidence="6">Belongs to the NosZ family.</text>
</comment>
<proteinExistence type="inferred from homology"/>
<dbReference type="PROSITE" id="PS51318">
    <property type="entry name" value="TAT"/>
    <property type="match status" value="1"/>
</dbReference>
<comment type="subunit">
    <text evidence="7">Homodimer.</text>
</comment>
<keyword evidence="16" id="KW-0560">Oxidoreductase</keyword>
<dbReference type="Proteomes" id="UP000199169">
    <property type="component" value="Unassembled WGS sequence"/>
</dbReference>
<dbReference type="GO" id="GO:0050304">
    <property type="term" value="F:nitrous-oxide reductase activity"/>
    <property type="evidence" value="ECO:0007669"/>
    <property type="project" value="UniProtKB-EC"/>
</dbReference>
<dbReference type="InterPro" id="IPR028096">
    <property type="entry name" value="EfeO_Cupredoxin"/>
</dbReference>
<dbReference type="PROSITE" id="PS50857">
    <property type="entry name" value="COX2_CUA"/>
    <property type="match status" value="1"/>
</dbReference>
<dbReference type="SUPFAM" id="SSF49503">
    <property type="entry name" value="Cupredoxins"/>
    <property type="match status" value="1"/>
</dbReference>
<dbReference type="RefSeq" id="WP_186405821.1">
    <property type="nucleotide sequence ID" value="NZ_FLQX01000035.1"/>
</dbReference>
<dbReference type="PANTHER" id="PTHR42838">
    <property type="entry name" value="CYTOCHROME C OXIDASE SUBUNIT II"/>
    <property type="match status" value="1"/>
</dbReference>
<keyword evidence="11" id="KW-0186">Copper</keyword>
<evidence type="ECO:0000256" key="10">
    <source>
        <dbReference type="ARBA" id="ARBA00022723"/>
    </source>
</evidence>
<comment type="catalytic activity">
    <reaction evidence="14">
        <text>N2 + 2 Fe(III)-[cytochrome c] + H2O = nitrous oxide + 2 Fe(II)-[cytochrome c] + 2 H(+)</text>
        <dbReference type="Rhea" id="RHEA:43108"/>
        <dbReference type="Rhea" id="RHEA-COMP:10350"/>
        <dbReference type="Rhea" id="RHEA-COMP:14399"/>
        <dbReference type="ChEBI" id="CHEBI:15377"/>
        <dbReference type="ChEBI" id="CHEBI:15378"/>
        <dbReference type="ChEBI" id="CHEBI:17045"/>
        <dbReference type="ChEBI" id="CHEBI:17997"/>
        <dbReference type="ChEBI" id="CHEBI:29033"/>
        <dbReference type="ChEBI" id="CHEBI:29034"/>
        <dbReference type="EC" id="1.7.2.4"/>
    </reaction>
</comment>
<evidence type="ECO:0000256" key="4">
    <source>
        <dbReference type="ARBA" id="ARBA00004779"/>
    </source>
</evidence>
<keyword evidence="10" id="KW-0479">Metal-binding</keyword>
<sequence>MNNPARRRALVRGGSLAATLWVGALLAGRLVAGEREDRVIEIEAKRFEYTPNEIRVKRGGAVTLAFRSIDFVHGFSLPDLGVRADLVPGRVTEVRIKAKEAGKFLFLCDNFCGDRHEEMNGMLIVEA</sequence>
<evidence type="ECO:0000256" key="14">
    <source>
        <dbReference type="ARBA" id="ARBA00049555"/>
    </source>
</evidence>
<dbReference type="AlphaFoldDB" id="A0A1A8XFZ7"/>
<dbReference type="PRINTS" id="PR01166">
    <property type="entry name" value="CYCOXIDASEII"/>
</dbReference>
<feature type="domain" description="Cytochrome oxidase subunit II copper A binding" evidence="15">
    <location>
        <begin position="17"/>
        <end position="127"/>
    </location>
</feature>
<dbReference type="GO" id="GO:0030313">
    <property type="term" value="C:cell envelope"/>
    <property type="evidence" value="ECO:0007669"/>
    <property type="project" value="UniProtKB-SubCell"/>
</dbReference>
<dbReference type="Pfam" id="PF13473">
    <property type="entry name" value="Cupredoxin_1"/>
    <property type="match status" value="1"/>
</dbReference>
<dbReference type="InterPro" id="IPR051403">
    <property type="entry name" value="NosZ/Cyto_c_oxidase_sub2"/>
</dbReference>
<evidence type="ECO:0000256" key="13">
    <source>
        <dbReference type="ARBA" id="ARBA00032847"/>
    </source>
</evidence>
<evidence type="ECO:0000313" key="16">
    <source>
        <dbReference type="EMBL" id="SBT04095.1"/>
    </source>
</evidence>
<evidence type="ECO:0000313" key="17">
    <source>
        <dbReference type="Proteomes" id="UP000199169"/>
    </source>
</evidence>
<evidence type="ECO:0000256" key="9">
    <source>
        <dbReference type="ARBA" id="ARBA00016560"/>
    </source>
</evidence>
<comment type="similarity">
    <text evidence="5">In the C-terminal section; belongs to the cytochrome c oxidase subunit 2 family.</text>
</comment>
<dbReference type="InterPro" id="IPR008972">
    <property type="entry name" value="Cupredoxin"/>
</dbReference>
<dbReference type="InterPro" id="IPR002429">
    <property type="entry name" value="CcO_II-like_C"/>
</dbReference>
<accession>A0A1A8XFZ7</accession>
<evidence type="ECO:0000256" key="1">
    <source>
        <dbReference type="ARBA" id="ARBA00001913"/>
    </source>
</evidence>
<organism evidence="16 17">
    <name type="scientific">Candidatus Accumulibacter aalborgensis</name>
    <dbReference type="NCBI Taxonomy" id="1860102"/>
    <lineage>
        <taxon>Bacteria</taxon>
        <taxon>Pseudomonadati</taxon>
        <taxon>Pseudomonadota</taxon>
        <taxon>Betaproteobacteria</taxon>
        <taxon>Candidatus Accumulibacter</taxon>
    </lineage>
</organism>
<comment type="function">
    <text evidence="2">Nitrous-oxide reductase is part of a bacterial respiratory system which is activated under anaerobic conditions in the presence of nitrate or nitrous oxide.</text>
</comment>
<evidence type="ECO:0000256" key="8">
    <source>
        <dbReference type="ARBA" id="ARBA00011896"/>
    </source>
</evidence>
<evidence type="ECO:0000256" key="12">
    <source>
        <dbReference type="ARBA" id="ARBA00031077"/>
    </source>
</evidence>
<dbReference type="GO" id="GO:0005507">
    <property type="term" value="F:copper ion binding"/>
    <property type="evidence" value="ECO:0007669"/>
    <property type="project" value="InterPro"/>
</dbReference>